<proteinExistence type="predicted"/>
<gene>
    <name evidence="2" type="ORF">QEH59_10050</name>
</gene>
<name>A0ABU1AMD7_9BACT</name>
<keyword evidence="1" id="KW-0472">Membrane</keyword>
<accession>A0ABU1AMD7</accession>
<dbReference type="Pfam" id="PF07963">
    <property type="entry name" value="N_methyl"/>
    <property type="match status" value="1"/>
</dbReference>
<dbReference type="Gene3D" id="3.30.700.10">
    <property type="entry name" value="Glycoprotein, Type 4 Pilin"/>
    <property type="match status" value="1"/>
</dbReference>
<organism evidence="2 3">
    <name type="scientific">Thalassobacterium sedimentorum</name>
    <dbReference type="NCBI Taxonomy" id="3041258"/>
    <lineage>
        <taxon>Bacteria</taxon>
        <taxon>Pseudomonadati</taxon>
        <taxon>Verrucomicrobiota</taxon>
        <taxon>Opitutia</taxon>
        <taxon>Puniceicoccales</taxon>
        <taxon>Coraliomargaritaceae</taxon>
        <taxon>Thalassobacterium</taxon>
    </lineage>
</organism>
<keyword evidence="1" id="KW-0812">Transmembrane</keyword>
<dbReference type="InterPro" id="IPR012902">
    <property type="entry name" value="N_methyl_site"/>
</dbReference>
<dbReference type="SUPFAM" id="SSF54523">
    <property type="entry name" value="Pili subunits"/>
    <property type="match status" value="1"/>
</dbReference>
<dbReference type="PANTHER" id="PTHR30093:SF2">
    <property type="entry name" value="TYPE II SECRETION SYSTEM PROTEIN H"/>
    <property type="match status" value="1"/>
</dbReference>
<evidence type="ECO:0000313" key="3">
    <source>
        <dbReference type="Proteomes" id="UP001243717"/>
    </source>
</evidence>
<keyword evidence="1" id="KW-1133">Transmembrane helix</keyword>
<comment type="caution">
    <text evidence="2">The sequence shown here is derived from an EMBL/GenBank/DDBJ whole genome shotgun (WGS) entry which is preliminary data.</text>
</comment>
<evidence type="ECO:0000313" key="2">
    <source>
        <dbReference type="EMBL" id="MDQ8194768.1"/>
    </source>
</evidence>
<reference evidence="2 3" key="1">
    <citation type="submission" date="2023-04" db="EMBL/GenBank/DDBJ databases">
        <title>A novel bacteria isolated from coastal sediment.</title>
        <authorList>
            <person name="Liu X.-J."/>
            <person name="Du Z.-J."/>
        </authorList>
    </citation>
    <scope>NUCLEOTIDE SEQUENCE [LARGE SCALE GENOMIC DNA]</scope>
    <source>
        <strain evidence="2 3">SDUM461004</strain>
    </source>
</reference>
<dbReference type="InterPro" id="IPR045584">
    <property type="entry name" value="Pilin-like"/>
</dbReference>
<dbReference type="NCBIfam" id="TIGR02532">
    <property type="entry name" value="IV_pilin_GFxxxE"/>
    <property type="match status" value="1"/>
</dbReference>
<dbReference type="RefSeq" id="WP_308985234.1">
    <property type="nucleotide sequence ID" value="NZ_JARXIC010000014.1"/>
</dbReference>
<dbReference type="EMBL" id="JARXIC010000014">
    <property type="protein sequence ID" value="MDQ8194768.1"/>
    <property type="molecule type" value="Genomic_DNA"/>
</dbReference>
<feature type="transmembrane region" description="Helical" evidence="1">
    <location>
        <begin position="12"/>
        <end position="38"/>
    </location>
</feature>
<dbReference type="Proteomes" id="UP001243717">
    <property type="component" value="Unassembled WGS sequence"/>
</dbReference>
<protein>
    <submittedName>
        <fullName evidence="2">Prepilin-type N-terminal cleavage/methylation domain-containing protein</fullName>
    </submittedName>
</protein>
<dbReference type="PANTHER" id="PTHR30093">
    <property type="entry name" value="GENERAL SECRETION PATHWAY PROTEIN G"/>
    <property type="match status" value="1"/>
</dbReference>
<evidence type="ECO:0000256" key="1">
    <source>
        <dbReference type="SAM" id="Phobius"/>
    </source>
</evidence>
<sequence>MKRKDCLHVNRCTAFTLIELLVVVAIIAILAAILLPVIGSVRGSANQVACASNLREIGVAFNLYLAEHNGRYPAFTGAMYNWGGKRGSWGGPEAEDRALYPYISDINVFHCPADMGDRPSSTSSLFDRSGNSYSVSNSAERGVLATETSGSRLGVSGIYNLLENPSRTILAFDHTVRNGEGGYMGNSVFWHPNDTSNVLLADGHITVFSRETVETYVNPVNPPGYTWGWSAWSSGSQW</sequence>
<keyword evidence="3" id="KW-1185">Reference proteome</keyword>